<proteinExistence type="predicted"/>
<evidence type="ECO:0000313" key="2">
    <source>
        <dbReference type="Proteomes" id="UP000281498"/>
    </source>
</evidence>
<accession>A0A3A9K183</accession>
<reference evidence="1 2" key="1">
    <citation type="submission" date="2017-10" db="EMBL/GenBank/DDBJ databases">
        <title>Bacillus sp. nov., a halophilic bacterium isolated from a Keqin Lake.</title>
        <authorList>
            <person name="Wang H."/>
        </authorList>
    </citation>
    <scope>NUCLEOTIDE SEQUENCE [LARGE SCALE GENOMIC DNA]</scope>
    <source>
        <strain evidence="1 2">KCTC 13187</strain>
    </source>
</reference>
<keyword evidence="2" id="KW-1185">Reference proteome</keyword>
<name>A0A3A9K183_9BACI</name>
<comment type="caution">
    <text evidence="1">The sequence shown here is derived from an EMBL/GenBank/DDBJ whole genome shotgun (WGS) entry which is preliminary data.</text>
</comment>
<evidence type="ECO:0000313" key="1">
    <source>
        <dbReference type="EMBL" id="RKL66487.1"/>
    </source>
</evidence>
<gene>
    <name evidence="1" type="ORF">CR203_14395</name>
</gene>
<dbReference type="OrthoDB" id="9808492at2"/>
<organism evidence="1 2">
    <name type="scientific">Salipaludibacillus neizhouensis</name>
    <dbReference type="NCBI Taxonomy" id="885475"/>
    <lineage>
        <taxon>Bacteria</taxon>
        <taxon>Bacillati</taxon>
        <taxon>Bacillota</taxon>
        <taxon>Bacilli</taxon>
        <taxon>Bacillales</taxon>
        <taxon>Bacillaceae</taxon>
    </lineage>
</organism>
<dbReference type="EMBL" id="PDOE01000006">
    <property type="protein sequence ID" value="RKL66487.1"/>
    <property type="molecule type" value="Genomic_DNA"/>
</dbReference>
<sequence length="381" mass="44560">MSKFDQLFEELNKHLDSTNQNWLFGAGISYQSNIPLMIPMTKKIEEDLLQDNTTTFLSIKEFLPVDSHIEHYLSHIGDLIALIERSNKHELTINNVTYNYYSLVTLYNEIISLIGDLVRYGYKESEKIQGNINWPIVEIKYHKAFVRTLFNRRSNLENITNINFFTTNYDTLLEDALALEKKLVIDGFTGGSMGFWNPKVFNTSYQASTFKLFKLHGSIDWHKDDENGLIRCRYGTKYLSDNSNLLIYPQATKYIETQKDPFAFLFNKFRESLNIERDNVLVTCGYSFGDNHINNEIEMSMSLPDNKTNLLIFIKESWIEAEDKTTLPEILIKWLDDSNFRNRVFVMSDQGLYNESSNIEKEQGENTYDWWTFEGLTNLLD</sequence>
<dbReference type="RefSeq" id="WP_110935767.1">
    <property type="nucleotide sequence ID" value="NZ_KZ614146.1"/>
</dbReference>
<dbReference type="Proteomes" id="UP000281498">
    <property type="component" value="Unassembled WGS sequence"/>
</dbReference>
<dbReference type="AlphaFoldDB" id="A0A3A9K183"/>
<dbReference type="Pfam" id="PF13289">
    <property type="entry name" value="SIR2_2"/>
    <property type="match status" value="1"/>
</dbReference>
<protein>
    <submittedName>
        <fullName evidence="1">SIR2 family protein</fullName>
    </submittedName>
</protein>